<evidence type="ECO:0000313" key="1">
    <source>
        <dbReference type="EMBL" id="OGY29688.1"/>
    </source>
</evidence>
<evidence type="ECO:0000313" key="2">
    <source>
        <dbReference type="Proteomes" id="UP000177821"/>
    </source>
</evidence>
<organism evidence="1 2">
    <name type="scientific">Candidatus Woykebacteria bacterium RIFCSPHIGHO2_02_FULL_43_16b</name>
    <dbReference type="NCBI Taxonomy" id="1802601"/>
    <lineage>
        <taxon>Bacteria</taxon>
        <taxon>Candidatus Woykeibacteriota</taxon>
    </lineage>
</organism>
<accession>A0A1G1WPM3</accession>
<dbReference type="AlphaFoldDB" id="A0A1G1WPM3"/>
<proteinExistence type="predicted"/>
<gene>
    <name evidence="1" type="ORF">A3J50_04480</name>
</gene>
<protein>
    <submittedName>
        <fullName evidence="1">Uncharacterized protein</fullName>
    </submittedName>
</protein>
<name>A0A1G1WPM3_9BACT</name>
<sequence length="129" mass="14993">MSQTPVITQSFVSFGNITGRVWQDYFYPKSLLMSFSKKYLGWQGKIPLNLGGDEIEIIYLPSQEPNAKFRFQNTTQKLFSAWINFTLSPFGTIIHFYTDETFFRFAFQRSRFSVITLEVGPLPIRVSLN</sequence>
<reference evidence="1 2" key="1">
    <citation type="journal article" date="2016" name="Nat. Commun.">
        <title>Thousands of microbial genomes shed light on interconnected biogeochemical processes in an aquifer system.</title>
        <authorList>
            <person name="Anantharaman K."/>
            <person name="Brown C.T."/>
            <person name="Hug L.A."/>
            <person name="Sharon I."/>
            <person name="Castelle C.J."/>
            <person name="Probst A.J."/>
            <person name="Thomas B.C."/>
            <person name="Singh A."/>
            <person name="Wilkins M.J."/>
            <person name="Karaoz U."/>
            <person name="Brodie E.L."/>
            <person name="Williams K.H."/>
            <person name="Hubbard S.S."/>
            <person name="Banfield J.F."/>
        </authorList>
    </citation>
    <scope>NUCLEOTIDE SEQUENCE [LARGE SCALE GENOMIC DNA]</scope>
</reference>
<comment type="caution">
    <text evidence="1">The sequence shown here is derived from an EMBL/GenBank/DDBJ whole genome shotgun (WGS) entry which is preliminary data.</text>
</comment>
<dbReference type="Proteomes" id="UP000177821">
    <property type="component" value="Unassembled WGS sequence"/>
</dbReference>
<dbReference type="EMBL" id="MHCX01000017">
    <property type="protein sequence ID" value="OGY29688.1"/>
    <property type="molecule type" value="Genomic_DNA"/>
</dbReference>